<gene>
    <name evidence="4" type="ORF">D0Y65_023025</name>
</gene>
<accession>A0A445IW42</accession>
<evidence type="ECO:0000256" key="1">
    <source>
        <dbReference type="ARBA" id="ARBA00007831"/>
    </source>
</evidence>
<dbReference type="Gene3D" id="1.10.220.10">
    <property type="entry name" value="Annexin"/>
    <property type="match status" value="1"/>
</dbReference>
<dbReference type="PANTHER" id="PTHR10502">
    <property type="entry name" value="ANNEXIN"/>
    <property type="match status" value="1"/>
</dbReference>
<proteinExistence type="inferred from homology"/>
<sequence>MTTLIAAKDSSSIEDAENIRKACKGFGTDEAVLISILAHRNVAQKKLVRMAYEELYQEDLIQQFKSELSGSFEVKTLQFIAIVFAYLQNEITSSLSFYAHTWMGMNIFVEINFALANWLANG</sequence>
<evidence type="ECO:0000256" key="2">
    <source>
        <dbReference type="ARBA" id="ARBA00022737"/>
    </source>
</evidence>
<dbReference type="GO" id="GO:0005544">
    <property type="term" value="F:calcium-dependent phospholipid binding"/>
    <property type="evidence" value="ECO:0007669"/>
    <property type="project" value="InterPro"/>
</dbReference>
<dbReference type="GO" id="GO:0005509">
    <property type="term" value="F:calcium ion binding"/>
    <property type="evidence" value="ECO:0007669"/>
    <property type="project" value="InterPro"/>
</dbReference>
<evidence type="ECO:0000313" key="4">
    <source>
        <dbReference type="EMBL" id="RZB90373.1"/>
    </source>
</evidence>
<name>A0A445IW42_GLYSO</name>
<dbReference type="InterPro" id="IPR018502">
    <property type="entry name" value="Annexin_repeat"/>
</dbReference>
<dbReference type="Proteomes" id="UP000289340">
    <property type="component" value="Chromosome 9"/>
</dbReference>
<keyword evidence="5" id="KW-1185">Reference proteome</keyword>
<dbReference type="AlphaFoldDB" id="A0A445IW42"/>
<dbReference type="PROSITE" id="PS51897">
    <property type="entry name" value="ANNEXIN_2"/>
    <property type="match status" value="1"/>
</dbReference>
<dbReference type="FunFam" id="1.10.220.10:FF:000005">
    <property type="entry name" value="Annexin"/>
    <property type="match status" value="1"/>
</dbReference>
<dbReference type="GO" id="GO:0009651">
    <property type="term" value="P:response to salt stress"/>
    <property type="evidence" value="ECO:0007669"/>
    <property type="project" value="TreeGrafter"/>
</dbReference>
<dbReference type="InterPro" id="IPR037104">
    <property type="entry name" value="Annexin_sf"/>
</dbReference>
<dbReference type="PRINTS" id="PR00196">
    <property type="entry name" value="ANNEXIN"/>
</dbReference>
<dbReference type="InterPro" id="IPR001464">
    <property type="entry name" value="Annexin"/>
</dbReference>
<reference evidence="4 5" key="1">
    <citation type="submission" date="2018-09" db="EMBL/GenBank/DDBJ databases">
        <title>A high-quality reference genome of wild soybean provides a powerful tool to mine soybean genomes.</title>
        <authorList>
            <person name="Xie M."/>
            <person name="Chung C.Y.L."/>
            <person name="Li M.-W."/>
            <person name="Wong F.-L."/>
            <person name="Chan T.-F."/>
            <person name="Lam H.-M."/>
        </authorList>
    </citation>
    <scope>NUCLEOTIDE SEQUENCE [LARGE SCALE GENOMIC DNA]</scope>
    <source>
        <strain evidence="5">cv. W05</strain>
        <tissue evidence="4">Hypocotyl of etiolated seedlings</tissue>
    </source>
</reference>
<protein>
    <submittedName>
        <fullName evidence="4">Annexin D8</fullName>
    </submittedName>
</protein>
<comment type="caution">
    <text evidence="4">The sequence shown here is derived from an EMBL/GenBank/DDBJ whole genome shotgun (WGS) entry which is preliminary data.</text>
</comment>
<keyword evidence="3" id="KW-0041">Annexin</keyword>
<dbReference type="GO" id="GO:0005886">
    <property type="term" value="C:plasma membrane"/>
    <property type="evidence" value="ECO:0007669"/>
    <property type="project" value="TreeGrafter"/>
</dbReference>
<dbReference type="GO" id="GO:0001786">
    <property type="term" value="F:phosphatidylserine binding"/>
    <property type="evidence" value="ECO:0007669"/>
    <property type="project" value="TreeGrafter"/>
</dbReference>
<dbReference type="EMBL" id="QZWG01000009">
    <property type="protein sequence ID" value="RZB90373.1"/>
    <property type="molecule type" value="Genomic_DNA"/>
</dbReference>
<evidence type="ECO:0000256" key="3">
    <source>
        <dbReference type="ARBA" id="ARBA00023216"/>
    </source>
</evidence>
<organism evidence="4 5">
    <name type="scientific">Glycine soja</name>
    <name type="common">Wild soybean</name>
    <dbReference type="NCBI Taxonomy" id="3848"/>
    <lineage>
        <taxon>Eukaryota</taxon>
        <taxon>Viridiplantae</taxon>
        <taxon>Streptophyta</taxon>
        <taxon>Embryophyta</taxon>
        <taxon>Tracheophyta</taxon>
        <taxon>Spermatophyta</taxon>
        <taxon>Magnoliopsida</taxon>
        <taxon>eudicotyledons</taxon>
        <taxon>Gunneridae</taxon>
        <taxon>Pentapetalae</taxon>
        <taxon>rosids</taxon>
        <taxon>fabids</taxon>
        <taxon>Fabales</taxon>
        <taxon>Fabaceae</taxon>
        <taxon>Papilionoideae</taxon>
        <taxon>50 kb inversion clade</taxon>
        <taxon>NPAAA clade</taxon>
        <taxon>indigoferoid/millettioid clade</taxon>
        <taxon>Phaseoleae</taxon>
        <taxon>Glycine</taxon>
        <taxon>Glycine subgen. Soja</taxon>
    </lineage>
</organism>
<dbReference type="GO" id="GO:0009409">
    <property type="term" value="P:response to cold"/>
    <property type="evidence" value="ECO:0007669"/>
    <property type="project" value="TreeGrafter"/>
</dbReference>
<dbReference type="GO" id="GO:0009408">
    <property type="term" value="P:response to heat"/>
    <property type="evidence" value="ECO:0007669"/>
    <property type="project" value="TreeGrafter"/>
</dbReference>
<comment type="similarity">
    <text evidence="1">Belongs to the annexin family.</text>
</comment>
<dbReference type="SMART" id="SM00335">
    <property type="entry name" value="ANX"/>
    <property type="match status" value="1"/>
</dbReference>
<dbReference type="GO" id="GO:0005737">
    <property type="term" value="C:cytoplasm"/>
    <property type="evidence" value="ECO:0007669"/>
    <property type="project" value="TreeGrafter"/>
</dbReference>
<dbReference type="GO" id="GO:0009414">
    <property type="term" value="P:response to water deprivation"/>
    <property type="evidence" value="ECO:0007669"/>
    <property type="project" value="TreeGrafter"/>
</dbReference>
<dbReference type="SUPFAM" id="SSF47874">
    <property type="entry name" value="Annexin"/>
    <property type="match status" value="1"/>
</dbReference>
<dbReference type="Pfam" id="PF00191">
    <property type="entry name" value="Annexin"/>
    <property type="match status" value="1"/>
</dbReference>
<keyword evidence="2" id="KW-0677">Repeat</keyword>
<evidence type="ECO:0000313" key="5">
    <source>
        <dbReference type="Proteomes" id="UP000289340"/>
    </source>
</evidence>
<dbReference type="PANTHER" id="PTHR10502:SF193">
    <property type="entry name" value="ANNEXIN D8"/>
    <property type="match status" value="1"/>
</dbReference>